<dbReference type="InterPro" id="IPR011738">
    <property type="entry name" value="Phage_CHP"/>
</dbReference>
<dbReference type="EMBL" id="FXTU01000005">
    <property type="protein sequence ID" value="SMP27298.1"/>
    <property type="molecule type" value="Genomic_DNA"/>
</dbReference>
<reference evidence="1" key="1">
    <citation type="submission" date="2017-05" db="EMBL/GenBank/DDBJ databases">
        <authorList>
            <person name="Varghese N."/>
            <person name="Submissions S."/>
        </authorList>
    </citation>
    <scope>NUCLEOTIDE SEQUENCE</scope>
    <source>
        <strain evidence="1">DSM 45262</strain>
    </source>
</reference>
<evidence type="ECO:0000313" key="1">
    <source>
        <dbReference type="EMBL" id="SMP27298.1"/>
    </source>
</evidence>
<name>A0AA45WQS9_9BACL</name>
<dbReference type="RefSeq" id="WP_189318919.1">
    <property type="nucleotide sequence ID" value="NZ_FXTU01000005.1"/>
</dbReference>
<dbReference type="AlphaFoldDB" id="A0AA45WQS9"/>
<comment type="caution">
    <text evidence="1">The sequence shown here is derived from an EMBL/GenBank/DDBJ whole genome shotgun (WGS) entry which is preliminary data.</text>
</comment>
<proteinExistence type="predicted"/>
<gene>
    <name evidence="1" type="ORF">SAMN06265361_105251</name>
</gene>
<protein>
    <submittedName>
        <fullName evidence="1">Uncharacterized protein</fullName>
    </submittedName>
</protein>
<accession>A0AA45WQS9</accession>
<keyword evidence="2" id="KW-1185">Reference proteome</keyword>
<dbReference type="CDD" id="cd08054">
    <property type="entry name" value="gp6"/>
    <property type="match status" value="1"/>
</dbReference>
<dbReference type="Proteomes" id="UP001157946">
    <property type="component" value="Unassembled WGS sequence"/>
</dbReference>
<sequence length="155" mass="17166">MPALVTLQEVKEYLKLDLMSQLEDKVLQHLIAAATAEVEQKHGRGLTYRETVETHSGTGDGKLFLRAYPVVSISSVTVNGAEVPPSAYRVEKHTGILHGAWPAGVDNISVSYKAGYWTDFQNPPPSMDIPMIPMDLKHECLELVAYLYENRGGVR</sequence>
<organism evidence="1 2">
    <name type="scientific">Laceyella tengchongensis</name>
    <dbReference type="NCBI Taxonomy" id="574699"/>
    <lineage>
        <taxon>Bacteria</taxon>
        <taxon>Bacillati</taxon>
        <taxon>Bacillota</taxon>
        <taxon>Bacilli</taxon>
        <taxon>Bacillales</taxon>
        <taxon>Thermoactinomycetaceae</taxon>
        <taxon>Laceyella</taxon>
    </lineage>
</organism>
<dbReference type="NCBIfam" id="TIGR02215">
    <property type="entry name" value="phage_chp_gp8"/>
    <property type="match status" value="1"/>
</dbReference>
<dbReference type="Gene3D" id="1.10.3230.30">
    <property type="entry name" value="Phage gp6-like head-tail connector protein"/>
    <property type="match status" value="1"/>
</dbReference>
<evidence type="ECO:0000313" key="2">
    <source>
        <dbReference type="Proteomes" id="UP001157946"/>
    </source>
</evidence>